<gene>
    <name evidence="2" type="ORF">Lalb_Chr03g0043371</name>
</gene>
<dbReference type="PANTHER" id="PTHR45184">
    <property type="entry name" value="DNAJ PROTEIN ERDJ3A"/>
    <property type="match status" value="1"/>
</dbReference>
<comment type="caution">
    <text evidence="2">The sequence shown here is derived from an EMBL/GenBank/DDBJ whole genome shotgun (WGS) entry which is preliminary data.</text>
</comment>
<evidence type="ECO:0000313" key="3">
    <source>
        <dbReference type="Proteomes" id="UP000447434"/>
    </source>
</evidence>
<dbReference type="PANTHER" id="PTHR45184:SF1">
    <property type="entry name" value="DNAJ PROTEIN ERDJ3A"/>
    <property type="match status" value="1"/>
</dbReference>
<dbReference type="InterPro" id="IPR052842">
    <property type="entry name" value="ER_Co-chaperone"/>
</dbReference>
<dbReference type="InterPro" id="IPR018253">
    <property type="entry name" value="DnaJ_domain_CS"/>
</dbReference>
<dbReference type="EMBL" id="WOCE01000003">
    <property type="protein sequence ID" value="KAE9618175.1"/>
    <property type="molecule type" value="Genomic_DNA"/>
</dbReference>
<dbReference type="PROSITE" id="PS50076">
    <property type="entry name" value="DNAJ_2"/>
    <property type="match status" value="1"/>
</dbReference>
<proteinExistence type="predicted"/>
<dbReference type="PRINTS" id="PR00625">
    <property type="entry name" value="JDOMAIN"/>
</dbReference>
<protein>
    <submittedName>
        <fullName evidence="2">Putative DnaJ domain-containing protein</fullName>
    </submittedName>
</protein>
<dbReference type="Proteomes" id="UP000447434">
    <property type="component" value="Chromosome 3"/>
</dbReference>
<dbReference type="InterPro" id="IPR036249">
    <property type="entry name" value="Thioredoxin-like_sf"/>
</dbReference>
<feature type="compositionally biased region" description="Basic and acidic residues" evidence="1">
    <location>
        <begin position="447"/>
        <end position="460"/>
    </location>
</feature>
<accession>A0A6A5PD65</accession>
<sequence length="602" mass="65864">MKDSVNCDGSGRKKHKSNLQLKKVSDPGIMIMTRLQLWVILCFISTLLLEAKTLDPYKVLGVDKNASQREIQKAFHKLSLQYHPDKNKNKGAQEKFSQINNAYEILSDEQKRKNYDMYGDEKGNPGFEAGHPGYEGGNTYFTGGGPGGWQGMGGQGGSKSFSFSFGGGSGGQNSFGFGLDDIFGNFFGGGGGGSRFGGGGGGSRFGGFGSSTSSQSKSKSSTKTFRAINSNIYQKEIADRGMTWLVLCYTHSSKGIQYFESTVEEVANSLQGALKVGSVNCEKEASFCKELGVYPGRSPRLFAYSYKENGKGSLVEYDGNLAVKDLKAFCLENLPRFSKRTDLNSLDQFSTTGKLPRVMLLSTKKNTPVIWRVLSGLYHKRFTFIDAEVHDVSDPKTKKLGVDALPAMVGWTPNGEKHILKTGISVKDIKSAVSDLSNVLDNFDKTSKKEASGQAKKEQTDPDDGPIQLLSQSNFEVLCGQKTPLCIIGAFRSSKARENLLSVLSVVSKKSLSRRPNHGTSSRDSISYALLDAANQQSFLNGLNKKGYKSSEKLLIAYKPKRRKYSVFRGEMAIEEVESFISSVLSGDVEFSETHEKKPLLK</sequence>
<dbReference type="InterPro" id="IPR001623">
    <property type="entry name" value="DnaJ_domain"/>
</dbReference>
<evidence type="ECO:0000256" key="1">
    <source>
        <dbReference type="SAM" id="MobiDB-lite"/>
    </source>
</evidence>
<dbReference type="SUPFAM" id="SSF52833">
    <property type="entry name" value="Thioredoxin-like"/>
    <property type="match status" value="1"/>
</dbReference>
<dbReference type="PROSITE" id="PS00636">
    <property type="entry name" value="DNAJ_1"/>
    <property type="match status" value="1"/>
</dbReference>
<keyword evidence="3" id="KW-1185">Reference proteome</keyword>
<dbReference type="OrthoDB" id="10250354at2759"/>
<feature type="region of interest" description="Disordered" evidence="1">
    <location>
        <begin position="447"/>
        <end position="466"/>
    </location>
</feature>
<dbReference type="Pfam" id="PF13848">
    <property type="entry name" value="Thioredoxin_6"/>
    <property type="match status" value="1"/>
</dbReference>
<dbReference type="CDD" id="cd02961">
    <property type="entry name" value="PDI_a_family"/>
    <property type="match status" value="1"/>
</dbReference>
<dbReference type="InterPro" id="IPR036869">
    <property type="entry name" value="J_dom_sf"/>
</dbReference>
<dbReference type="AlphaFoldDB" id="A0A6A5PD65"/>
<dbReference type="SUPFAM" id="SSF46565">
    <property type="entry name" value="Chaperone J-domain"/>
    <property type="match status" value="1"/>
</dbReference>
<dbReference type="SMART" id="SM00271">
    <property type="entry name" value="DnaJ"/>
    <property type="match status" value="1"/>
</dbReference>
<name>A0A6A5PD65_LUPAL</name>
<dbReference type="Pfam" id="PF00226">
    <property type="entry name" value="DnaJ"/>
    <property type="match status" value="1"/>
</dbReference>
<organism evidence="2 3">
    <name type="scientific">Lupinus albus</name>
    <name type="common">White lupine</name>
    <name type="synonym">Lupinus termis</name>
    <dbReference type="NCBI Taxonomy" id="3870"/>
    <lineage>
        <taxon>Eukaryota</taxon>
        <taxon>Viridiplantae</taxon>
        <taxon>Streptophyta</taxon>
        <taxon>Embryophyta</taxon>
        <taxon>Tracheophyta</taxon>
        <taxon>Spermatophyta</taxon>
        <taxon>Magnoliopsida</taxon>
        <taxon>eudicotyledons</taxon>
        <taxon>Gunneridae</taxon>
        <taxon>Pentapetalae</taxon>
        <taxon>rosids</taxon>
        <taxon>fabids</taxon>
        <taxon>Fabales</taxon>
        <taxon>Fabaceae</taxon>
        <taxon>Papilionoideae</taxon>
        <taxon>50 kb inversion clade</taxon>
        <taxon>genistoids sensu lato</taxon>
        <taxon>core genistoids</taxon>
        <taxon>Genisteae</taxon>
        <taxon>Lupinus</taxon>
    </lineage>
</organism>
<dbReference type="Gene3D" id="3.40.30.10">
    <property type="entry name" value="Glutaredoxin"/>
    <property type="match status" value="1"/>
</dbReference>
<dbReference type="Gene3D" id="1.10.287.110">
    <property type="entry name" value="DnaJ domain"/>
    <property type="match status" value="1"/>
</dbReference>
<reference evidence="3" key="1">
    <citation type="journal article" date="2020" name="Nat. Commun.">
        <title>Genome sequence of the cluster root forming white lupin.</title>
        <authorList>
            <person name="Hufnagel B."/>
            <person name="Marques A."/>
            <person name="Soriano A."/>
            <person name="Marques L."/>
            <person name="Divol F."/>
            <person name="Doumas P."/>
            <person name="Sallet E."/>
            <person name="Mancinotti D."/>
            <person name="Carrere S."/>
            <person name="Marande W."/>
            <person name="Arribat S."/>
            <person name="Keller J."/>
            <person name="Huneau C."/>
            <person name="Blein T."/>
            <person name="Aime D."/>
            <person name="Laguerre M."/>
            <person name="Taylor J."/>
            <person name="Schubert V."/>
            <person name="Nelson M."/>
            <person name="Geu-Flores F."/>
            <person name="Crespi M."/>
            <person name="Gallardo-Guerrero K."/>
            <person name="Delaux P.-M."/>
            <person name="Salse J."/>
            <person name="Berges H."/>
            <person name="Guyot R."/>
            <person name="Gouzy J."/>
            <person name="Peret B."/>
        </authorList>
    </citation>
    <scope>NUCLEOTIDE SEQUENCE [LARGE SCALE GENOMIC DNA]</scope>
    <source>
        <strain evidence="3">cv. Amiga</strain>
    </source>
</reference>
<evidence type="ECO:0000313" key="2">
    <source>
        <dbReference type="EMBL" id="KAE9618175.1"/>
    </source>
</evidence>
<dbReference type="CDD" id="cd06257">
    <property type="entry name" value="DnaJ"/>
    <property type="match status" value="1"/>
</dbReference>